<dbReference type="PANTHER" id="PTHR42776">
    <property type="entry name" value="SERINE PEPTIDASE S9 FAMILY MEMBER"/>
    <property type="match status" value="1"/>
</dbReference>
<dbReference type="GO" id="GO:0004252">
    <property type="term" value="F:serine-type endopeptidase activity"/>
    <property type="evidence" value="ECO:0007669"/>
    <property type="project" value="TreeGrafter"/>
</dbReference>
<evidence type="ECO:0000313" key="7">
    <source>
        <dbReference type="EMBL" id="GGZ19272.1"/>
    </source>
</evidence>
<dbReference type="Proteomes" id="UP000619457">
    <property type="component" value="Unassembled WGS sequence"/>
</dbReference>
<dbReference type="Gene3D" id="3.40.50.1820">
    <property type="entry name" value="alpha/beta hydrolase"/>
    <property type="match status" value="1"/>
</dbReference>
<dbReference type="Pfam" id="PF00326">
    <property type="entry name" value="Peptidase_S9"/>
    <property type="match status" value="1"/>
</dbReference>
<keyword evidence="4" id="KW-0809">Transit peptide</keyword>
<dbReference type="InterPro" id="IPR011042">
    <property type="entry name" value="6-blade_b-propeller_TolB-like"/>
</dbReference>
<dbReference type="AlphaFoldDB" id="A0A918PRW3"/>
<dbReference type="RefSeq" id="WP_018472533.1">
    <property type="nucleotide sequence ID" value="NZ_BMWX01000002.1"/>
</dbReference>
<evidence type="ECO:0000259" key="6">
    <source>
        <dbReference type="Pfam" id="PF00326"/>
    </source>
</evidence>
<gene>
    <name evidence="7" type="ORF">GCM10007049_09530</name>
</gene>
<dbReference type="InterPro" id="IPR001375">
    <property type="entry name" value="Peptidase_S9_cat"/>
</dbReference>
<accession>A0A918PRW3</accession>
<evidence type="ECO:0000256" key="2">
    <source>
        <dbReference type="ARBA" id="ARBA00022801"/>
    </source>
</evidence>
<reference evidence="7" key="2">
    <citation type="submission" date="2020-09" db="EMBL/GenBank/DDBJ databases">
        <authorList>
            <person name="Sun Q."/>
            <person name="Kim S."/>
        </authorList>
    </citation>
    <scope>NUCLEOTIDE SEQUENCE</scope>
    <source>
        <strain evidence="7">KCTC 12368</strain>
    </source>
</reference>
<evidence type="ECO:0000256" key="3">
    <source>
        <dbReference type="ARBA" id="ARBA00022825"/>
    </source>
</evidence>
<dbReference type="PANTHER" id="PTHR42776:SF28">
    <property type="entry name" value="GLUTAMYL ENDOPEPTIDASE, CHLOROPLASTIC-RELATED"/>
    <property type="match status" value="1"/>
</dbReference>
<feature type="signal peptide" evidence="5">
    <location>
        <begin position="1"/>
        <end position="27"/>
    </location>
</feature>
<keyword evidence="5" id="KW-0732">Signal</keyword>
<feature type="chain" id="PRO_5036817008" description="Peptidase S9 prolyl oligopeptidase catalytic domain-containing protein" evidence="5">
    <location>
        <begin position="28"/>
        <end position="813"/>
    </location>
</feature>
<reference evidence="7" key="1">
    <citation type="journal article" date="2014" name="Int. J. Syst. Evol. Microbiol.">
        <title>Complete genome sequence of Corynebacterium casei LMG S-19264T (=DSM 44701T), isolated from a smear-ripened cheese.</title>
        <authorList>
            <consortium name="US DOE Joint Genome Institute (JGI-PGF)"/>
            <person name="Walter F."/>
            <person name="Albersmeier A."/>
            <person name="Kalinowski J."/>
            <person name="Ruckert C."/>
        </authorList>
    </citation>
    <scope>NUCLEOTIDE SEQUENCE</scope>
    <source>
        <strain evidence="7">KCTC 12368</strain>
    </source>
</reference>
<evidence type="ECO:0000313" key="8">
    <source>
        <dbReference type="Proteomes" id="UP000619457"/>
    </source>
</evidence>
<proteinExistence type="predicted"/>
<evidence type="ECO:0000256" key="4">
    <source>
        <dbReference type="ARBA" id="ARBA00022946"/>
    </source>
</evidence>
<evidence type="ECO:0000256" key="1">
    <source>
        <dbReference type="ARBA" id="ARBA00022670"/>
    </source>
</evidence>
<dbReference type="EMBL" id="BMWX01000002">
    <property type="protein sequence ID" value="GGZ19272.1"/>
    <property type="molecule type" value="Genomic_DNA"/>
</dbReference>
<dbReference type="SUPFAM" id="SSF53474">
    <property type="entry name" value="alpha/beta-Hydrolases"/>
    <property type="match status" value="1"/>
</dbReference>
<organism evidence="7 8">
    <name type="scientific">Echinicola pacifica</name>
    <dbReference type="NCBI Taxonomy" id="346377"/>
    <lineage>
        <taxon>Bacteria</taxon>
        <taxon>Pseudomonadati</taxon>
        <taxon>Bacteroidota</taxon>
        <taxon>Cytophagia</taxon>
        <taxon>Cytophagales</taxon>
        <taxon>Cyclobacteriaceae</taxon>
        <taxon>Echinicola</taxon>
    </lineage>
</organism>
<protein>
    <recommendedName>
        <fullName evidence="6">Peptidase S9 prolyl oligopeptidase catalytic domain-containing protein</fullName>
    </recommendedName>
</protein>
<dbReference type="FunFam" id="3.40.50.1820:FF:000049">
    <property type="entry name" value="probable glutamyl endopeptidase, chloroplastic"/>
    <property type="match status" value="1"/>
</dbReference>
<sequence>MNLSITPKRLLVVVTAFMSMGMSSLYAQEHLGYQTPPEEIIELLDAPVTPSVSFSKSGDRMLILERPGYTSIQQLSQPELRLAGIRINPMTNGPSRSSGYTGIKIKNLESGQAEPLTGMPAGAHISDYSWSPDESHLAISITEEKGISLWLADLSTQKVRRLTQPVLNEIYGQAFSWLSEDKLIIKVVNPDRGAMPERPMVPSGPIIQETSGAAAPSRTYQDLLENEFDEKLFAYLMDAQLMVLDLSGSMEKLAEPALIKSMDISPDSKHILVETMQKPFSYLVPSYRFPYNVEIWSVDGSSTKTLAQVPLDEVRPTGFDATVTGPREVNWRNDKAAELYWVEAQDGGDPKVEIEERDIVYTLAAPFTTEKTKLAATSLRFESIDWSDEDFAILNERWFASRQEKRSLIKPGNPSSGKKTFIERSYSDIYNDPGEPVMTTNTYDERVLLRKDNKIFMTSEGGSPEGSMPFLATLDVLSGEQEILWRCQAPYYEEVVKVLDDKGTSFVTRKQSTDIQPNYWLVNTRKRIAPIQLTNFEHPYPSLKGVEKELVTYPRKDGLNLSATIYTPEGYDAEVDGPLPVLMWAYPREYKSKEVAAQVRGSKYEFIRLYWGTPLYWVTQGYAIMDRTEMPIVGEGEEEPNDFFIEQLVANADAAIGYIVERGIGDRDRIAVGGHSYGAFMTANLLSHTDLFAAGIARSGAYNRTLTPFGFQYEQRTYWEAPDVYFNMSPFMHAEKVKTPLLLIHGEADNNSGTFPIQSERYYNALKGHGATARLVFLPNESHGYAARESILHTLYEMNEWLDTWVKNKGASE</sequence>
<keyword evidence="1" id="KW-0645">Protease</keyword>
<name>A0A918PRW3_9BACT</name>
<dbReference type="Gene3D" id="2.120.10.30">
    <property type="entry name" value="TolB, C-terminal domain"/>
    <property type="match status" value="1"/>
</dbReference>
<dbReference type="GO" id="GO:0006508">
    <property type="term" value="P:proteolysis"/>
    <property type="evidence" value="ECO:0007669"/>
    <property type="project" value="UniProtKB-KW"/>
</dbReference>
<dbReference type="SUPFAM" id="SSF82171">
    <property type="entry name" value="DPP6 N-terminal domain-like"/>
    <property type="match status" value="1"/>
</dbReference>
<evidence type="ECO:0000256" key="5">
    <source>
        <dbReference type="SAM" id="SignalP"/>
    </source>
</evidence>
<keyword evidence="2" id="KW-0378">Hydrolase</keyword>
<feature type="domain" description="Peptidase S9 prolyl oligopeptidase catalytic" evidence="6">
    <location>
        <begin position="654"/>
        <end position="808"/>
    </location>
</feature>
<comment type="caution">
    <text evidence="7">The sequence shown here is derived from an EMBL/GenBank/DDBJ whole genome shotgun (WGS) entry which is preliminary data.</text>
</comment>
<keyword evidence="8" id="KW-1185">Reference proteome</keyword>
<dbReference type="InterPro" id="IPR029058">
    <property type="entry name" value="AB_hydrolase_fold"/>
</dbReference>
<keyword evidence="3" id="KW-0720">Serine protease</keyword>